<proteinExistence type="predicted"/>
<reference evidence="2" key="1">
    <citation type="submission" date="2016-11" db="EMBL/GenBank/DDBJ databases">
        <title>Comparative genomic and phenotypic analysis of Granulibacter bethesdensis clinical isolates from patients with chronic granulomatous disease.</title>
        <authorList>
            <person name="Zarember K.A."/>
            <person name="Porcella S.F."/>
            <person name="Chu J."/>
            <person name="Ding L."/>
            <person name="Dahlstrom E."/>
            <person name="Barbian K."/>
            <person name="Martens C."/>
            <person name="Sykora L."/>
            <person name="Kramer S."/>
            <person name="Pettinato A.M."/>
            <person name="Hong H."/>
            <person name="Wald G."/>
            <person name="Berg L.J."/>
            <person name="Rogge L.S."/>
            <person name="Greenberg D.E."/>
            <person name="Falcone E.L."/>
            <person name="Neves J.F."/>
            <person name="Simoes M.J."/>
            <person name="Casal M."/>
            <person name="Rodriguez-Lopez F.C."/>
            <person name="Zelazny A."/>
            <person name="Gallin J.I."/>
            <person name="Holland S.M."/>
        </authorList>
    </citation>
    <scope>NUCLEOTIDE SEQUENCE [LARGE SCALE GENOMIC DNA]</scope>
    <source>
        <strain evidence="2">NIH9.1</strain>
    </source>
</reference>
<name>A0AAC9K9E6_9PROT</name>
<dbReference type="PANTHER" id="PTHR37952:SF2">
    <property type="entry name" value="PROTEIN CREA"/>
    <property type="match status" value="1"/>
</dbReference>
<dbReference type="AlphaFoldDB" id="A0AAC9K9E6"/>
<evidence type="ECO:0000313" key="2">
    <source>
        <dbReference type="Proteomes" id="UP000182373"/>
    </source>
</evidence>
<dbReference type="EMBL" id="CP018191">
    <property type="protein sequence ID" value="APH53349.1"/>
    <property type="molecule type" value="Genomic_DNA"/>
</dbReference>
<dbReference type="Proteomes" id="UP000182373">
    <property type="component" value="Chromosome"/>
</dbReference>
<protein>
    <submittedName>
        <fullName evidence="1">CreA protein</fullName>
    </submittedName>
</protein>
<dbReference type="PANTHER" id="PTHR37952">
    <property type="match status" value="1"/>
</dbReference>
<dbReference type="Pfam" id="PF05981">
    <property type="entry name" value="CreA"/>
    <property type="match status" value="1"/>
</dbReference>
<dbReference type="InterPro" id="IPR010292">
    <property type="entry name" value="Uncharacterised_CreA"/>
</dbReference>
<accession>A0AAC9K9E6</accession>
<evidence type="ECO:0000313" key="1">
    <source>
        <dbReference type="EMBL" id="APH53349.1"/>
    </source>
</evidence>
<gene>
    <name evidence="1" type="ORF">GbCGDNIH9_0126</name>
</gene>
<sequence length="172" mass="18701">MSMRLMADTMPERRNRMIRAAYVVSGLVVAAATLMASAASAQTRIGSINTSFRWLGPDDRIIVERFDDPKVQGVSCYLSRAATGGMKGWVGLAEDPSRFSVACQRTGHVTLPQDLPKQETVAFVSSSLFFKSFQIVRMVDPDRPVLVYTVVSTKLVKGSPFNAISVVGLDGP</sequence>
<organism evidence="1 2">
    <name type="scientific">Granulibacter bethesdensis</name>
    <dbReference type="NCBI Taxonomy" id="364410"/>
    <lineage>
        <taxon>Bacteria</taxon>
        <taxon>Pseudomonadati</taxon>
        <taxon>Pseudomonadota</taxon>
        <taxon>Alphaproteobacteria</taxon>
        <taxon>Acetobacterales</taxon>
        <taxon>Acetobacteraceae</taxon>
        <taxon>Granulibacter</taxon>
    </lineage>
</organism>
<dbReference type="PIRSF" id="PIRSF003174">
    <property type="entry name" value="CreA"/>
    <property type="match status" value="1"/>
</dbReference>
<dbReference type="GO" id="GO:0005829">
    <property type="term" value="C:cytosol"/>
    <property type="evidence" value="ECO:0007669"/>
    <property type="project" value="TreeGrafter"/>
</dbReference>